<evidence type="ECO:0000313" key="1">
    <source>
        <dbReference type="EMBL" id="KAG5617463.1"/>
    </source>
</evidence>
<accession>A0A9J6A032</accession>
<comment type="caution">
    <text evidence="1">The sequence shown here is derived from an EMBL/GenBank/DDBJ whole genome shotgun (WGS) entry which is preliminary data.</text>
</comment>
<evidence type="ECO:0000313" key="2">
    <source>
        <dbReference type="Proteomes" id="UP000824120"/>
    </source>
</evidence>
<proteinExistence type="predicted"/>
<name>A0A9J6A032_SOLCO</name>
<dbReference type="Proteomes" id="UP000824120">
    <property type="component" value="Chromosome 3"/>
</dbReference>
<gene>
    <name evidence="1" type="ORF">H5410_017287</name>
</gene>
<organism evidence="1 2">
    <name type="scientific">Solanum commersonii</name>
    <name type="common">Commerson's wild potato</name>
    <name type="synonym">Commerson's nightshade</name>
    <dbReference type="NCBI Taxonomy" id="4109"/>
    <lineage>
        <taxon>Eukaryota</taxon>
        <taxon>Viridiplantae</taxon>
        <taxon>Streptophyta</taxon>
        <taxon>Embryophyta</taxon>
        <taxon>Tracheophyta</taxon>
        <taxon>Spermatophyta</taxon>
        <taxon>Magnoliopsida</taxon>
        <taxon>eudicotyledons</taxon>
        <taxon>Gunneridae</taxon>
        <taxon>Pentapetalae</taxon>
        <taxon>asterids</taxon>
        <taxon>lamiids</taxon>
        <taxon>Solanales</taxon>
        <taxon>Solanaceae</taxon>
        <taxon>Solanoideae</taxon>
        <taxon>Solaneae</taxon>
        <taxon>Solanum</taxon>
    </lineage>
</organism>
<dbReference type="AlphaFoldDB" id="A0A9J6A032"/>
<sequence>MGLEISFTSSLKTMLSSLEVSLTTESPSSSLILSFFCAGDSDSSAIDDNTFSGGGHDGGGTRFMSTSLNGTTGTGLPSWTFLLIITLYCCFQTNFHSYIIGYYIIGDFAAYPTGKSSVAIDGLPIGYILQYHVKLGLNQKLLLAIDASSAALHLLICK</sequence>
<keyword evidence="2" id="KW-1185">Reference proteome</keyword>
<protein>
    <submittedName>
        <fullName evidence="1">Uncharacterized protein</fullName>
    </submittedName>
</protein>
<reference evidence="1 2" key="1">
    <citation type="submission" date="2020-09" db="EMBL/GenBank/DDBJ databases">
        <title>De no assembly of potato wild relative species, Solanum commersonii.</title>
        <authorList>
            <person name="Cho K."/>
        </authorList>
    </citation>
    <scope>NUCLEOTIDE SEQUENCE [LARGE SCALE GENOMIC DNA]</scope>
    <source>
        <strain evidence="1">LZ3.2</strain>
        <tissue evidence="1">Leaf</tissue>
    </source>
</reference>
<dbReference type="EMBL" id="JACXVP010000003">
    <property type="protein sequence ID" value="KAG5617463.1"/>
    <property type="molecule type" value="Genomic_DNA"/>
</dbReference>